<reference evidence="2" key="2">
    <citation type="submission" date="2020-05" db="UniProtKB">
        <authorList>
            <consortium name="EnsemblMetazoa"/>
        </authorList>
    </citation>
    <scope>IDENTIFICATION</scope>
    <source>
        <strain evidence="2">WRAIR2</strain>
    </source>
</reference>
<name>A0A182NQB2_9DIPT</name>
<evidence type="ECO:0000313" key="2">
    <source>
        <dbReference type="EnsemblMetazoa" id="ADIR011407-PA"/>
    </source>
</evidence>
<proteinExistence type="predicted"/>
<evidence type="ECO:0000256" key="1">
    <source>
        <dbReference type="SAM" id="SignalP"/>
    </source>
</evidence>
<protein>
    <submittedName>
        <fullName evidence="2">Uncharacterized protein</fullName>
    </submittedName>
</protein>
<dbReference type="VEuPathDB" id="VectorBase:ADIR009847"/>
<reference evidence="3" key="1">
    <citation type="submission" date="2013-03" db="EMBL/GenBank/DDBJ databases">
        <title>The Genome Sequence of Anopheles dirus WRAIR2.</title>
        <authorList>
            <consortium name="The Broad Institute Genomics Platform"/>
            <person name="Neafsey D.E."/>
            <person name="Walton C."/>
            <person name="Walker B."/>
            <person name="Young S.K."/>
            <person name="Zeng Q."/>
            <person name="Gargeya S."/>
            <person name="Fitzgerald M."/>
            <person name="Haas B."/>
            <person name="Abouelleil A."/>
            <person name="Allen A.W."/>
            <person name="Alvarado L."/>
            <person name="Arachchi H.M."/>
            <person name="Berlin A.M."/>
            <person name="Chapman S.B."/>
            <person name="Gainer-Dewar J."/>
            <person name="Goldberg J."/>
            <person name="Griggs A."/>
            <person name="Gujja S."/>
            <person name="Hansen M."/>
            <person name="Howarth C."/>
            <person name="Imamovic A."/>
            <person name="Ireland A."/>
            <person name="Larimer J."/>
            <person name="McCowan C."/>
            <person name="Murphy C."/>
            <person name="Pearson M."/>
            <person name="Poon T.W."/>
            <person name="Priest M."/>
            <person name="Roberts A."/>
            <person name="Saif S."/>
            <person name="Shea T."/>
            <person name="Sisk P."/>
            <person name="Sykes S."/>
            <person name="Wortman J."/>
            <person name="Nusbaum C."/>
            <person name="Birren B."/>
        </authorList>
    </citation>
    <scope>NUCLEOTIDE SEQUENCE [LARGE SCALE GENOMIC DNA]</scope>
    <source>
        <strain evidence="3">WRAIR2</strain>
    </source>
</reference>
<accession>A0A182NQB2</accession>
<dbReference type="PANTHER" id="PTHR21112">
    <property type="entry name" value="CHEMOSENSORY PROTEIN A 29A-RELATED"/>
    <property type="match status" value="1"/>
</dbReference>
<evidence type="ECO:0000313" key="3">
    <source>
        <dbReference type="Proteomes" id="UP000075884"/>
    </source>
</evidence>
<dbReference type="Proteomes" id="UP000075884">
    <property type="component" value="Unassembled WGS sequence"/>
</dbReference>
<feature type="signal peptide" evidence="1">
    <location>
        <begin position="1"/>
        <end position="22"/>
    </location>
</feature>
<organism evidence="2 3">
    <name type="scientific">Anopheles dirus</name>
    <dbReference type="NCBI Taxonomy" id="7168"/>
    <lineage>
        <taxon>Eukaryota</taxon>
        <taxon>Metazoa</taxon>
        <taxon>Ecdysozoa</taxon>
        <taxon>Arthropoda</taxon>
        <taxon>Hexapoda</taxon>
        <taxon>Insecta</taxon>
        <taxon>Pterygota</taxon>
        <taxon>Neoptera</taxon>
        <taxon>Endopterygota</taxon>
        <taxon>Diptera</taxon>
        <taxon>Nematocera</taxon>
        <taxon>Culicoidea</taxon>
        <taxon>Culicidae</taxon>
        <taxon>Anophelinae</taxon>
        <taxon>Anopheles</taxon>
    </lineage>
</organism>
<dbReference type="AlphaFoldDB" id="A0A182NQB2"/>
<dbReference type="VEuPathDB" id="VectorBase:ADIR011407"/>
<dbReference type="EnsemblMetazoa" id="ADIR009847-RA">
    <property type="protein sequence ID" value="ADIR009847-PA"/>
    <property type="gene ID" value="ADIR009847"/>
</dbReference>
<keyword evidence="1" id="KW-0732">Signal</keyword>
<sequence>MFGWQYGALLIVAIGHIQPALGVKANYERFEQFFGQEYADFDLRVRKFNRTTMTLNGTIRINQPMDDTAVFQSDVFLSRLGNQQFQHYPMHLPTCGICQFFDHLHEEYASVVASIINVPELAECPITVRTMHIIDQEFPKDVLPDGLSMGLWKLVISAAVNETVVVRFMISVRLDDDWGNMGL</sequence>
<feature type="chain" id="PRO_5010790406" evidence="1">
    <location>
        <begin position="23"/>
        <end position="183"/>
    </location>
</feature>
<dbReference type="PANTHER" id="PTHR21112:SF0">
    <property type="entry name" value="CHEMOSENSORY PROTEIN A 29A-RELATED"/>
    <property type="match status" value="1"/>
</dbReference>
<dbReference type="EnsemblMetazoa" id="ADIR011407-RA">
    <property type="protein sequence ID" value="ADIR011407-PA"/>
    <property type="gene ID" value="ADIR011407"/>
</dbReference>
<keyword evidence="3" id="KW-1185">Reference proteome</keyword>